<evidence type="ECO:0000256" key="1">
    <source>
        <dbReference type="ARBA" id="ARBA00023015"/>
    </source>
</evidence>
<evidence type="ECO:0000256" key="2">
    <source>
        <dbReference type="ARBA" id="ARBA00023125"/>
    </source>
</evidence>
<keyword evidence="2" id="KW-0238">DNA-binding</keyword>
<organism evidence="5 6">
    <name type="scientific">Durusdinium trenchii</name>
    <dbReference type="NCBI Taxonomy" id="1381693"/>
    <lineage>
        <taxon>Eukaryota</taxon>
        <taxon>Sar</taxon>
        <taxon>Alveolata</taxon>
        <taxon>Dinophyceae</taxon>
        <taxon>Suessiales</taxon>
        <taxon>Symbiodiniaceae</taxon>
        <taxon>Durusdinium</taxon>
    </lineage>
</organism>
<evidence type="ECO:0000256" key="3">
    <source>
        <dbReference type="ARBA" id="ARBA00023163"/>
    </source>
</evidence>
<reference evidence="5 6" key="1">
    <citation type="submission" date="2024-02" db="EMBL/GenBank/DDBJ databases">
        <authorList>
            <person name="Chen Y."/>
            <person name="Shah S."/>
            <person name="Dougan E. K."/>
            <person name="Thang M."/>
            <person name="Chan C."/>
        </authorList>
    </citation>
    <scope>NUCLEOTIDE SEQUENCE [LARGE SCALE GENOMIC DNA]</scope>
</reference>
<dbReference type="EMBL" id="CAXAMM010011382">
    <property type="protein sequence ID" value="CAK9025995.1"/>
    <property type="molecule type" value="Genomic_DNA"/>
</dbReference>
<dbReference type="Proteomes" id="UP001642464">
    <property type="component" value="Unassembled WGS sequence"/>
</dbReference>
<dbReference type="PANTHER" id="PTHR33164:SF101">
    <property type="entry name" value="TRANSCRIPTIONAL REPRESSOR MPRA"/>
    <property type="match status" value="1"/>
</dbReference>
<sequence length="211" mass="23340">ATPRDSSPAPIFSDAIAVDNVTGTTRSGEGVTLRSFRSGDKLTGSRGEMLMTKSRLQTELKKRQPFESAEQEAVLNVLKTGDEFENRLGRLFRQYGLTPSQYNVLRILRGEGRPLPSLEIANRTIQVVPAITGLIDRLEKQGLVARRRCTDDRRVVYVEITPTGLELIAQIDAPLETLHQQLVGHLSEQEQQTLSRLLEKARSGAGSDSDS</sequence>
<dbReference type="SMART" id="SM00347">
    <property type="entry name" value="HTH_MARR"/>
    <property type="match status" value="1"/>
</dbReference>
<keyword evidence="3" id="KW-0804">Transcription</keyword>
<protein>
    <submittedName>
        <fullName evidence="5">Homoprotocatechuate degradative operon repressor</fullName>
    </submittedName>
</protein>
<dbReference type="PRINTS" id="PR00598">
    <property type="entry name" value="HTHMARR"/>
</dbReference>
<proteinExistence type="predicted"/>
<comment type="caution">
    <text evidence="5">The sequence shown here is derived from an EMBL/GenBank/DDBJ whole genome shotgun (WGS) entry which is preliminary data.</text>
</comment>
<keyword evidence="6" id="KW-1185">Reference proteome</keyword>
<gene>
    <name evidence="5" type="ORF">SCF082_LOCUS17309</name>
</gene>
<dbReference type="InterPro" id="IPR000835">
    <property type="entry name" value="HTH_MarR-typ"/>
</dbReference>
<dbReference type="PROSITE" id="PS01117">
    <property type="entry name" value="HTH_MARR_1"/>
    <property type="match status" value="1"/>
</dbReference>
<evidence type="ECO:0000259" key="4">
    <source>
        <dbReference type="PROSITE" id="PS50995"/>
    </source>
</evidence>
<dbReference type="Gene3D" id="1.10.10.10">
    <property type="entry name" value="Winged helix-like DNA-binding domain superfamily/Winged helix DNA-binding domain"/>
    <property type="match status" value="1"/>
</dbReference>
<dbReference type="PROSITE" id="PS50995">
    <property type="entry name" value="HTH_MARR_2"/>
    <property type="match status" value="1"/>
</dbReference>
<feature type="domain" description="HTH marR-type" evidence="4">
    <location>
        <begin position="70"/>
        <end position="203"/>
    </location>
</feature>
<name>A0ABP0KGP3_9DINO</name>
<evidence type="ECO:0000313" key="5">
    <source>
        <dbReference type="EMBL" id="CAK9025995.1"/>
    </source>
</evidence>
<dbReference type="Pfam" id="PF01047">
    <property type="entry name" value="MarR"/>
    <property type="match status" value="1"/>
</dbReference>
<feature type="non-terminal residue" evidence="5">
    <location>
        <position position="1"/>
    </location>
</feature>
<dbReference type="InterPro" id="IPR023187">
    <property type="entry name" value="Tscrpt_reg_MarR-type_CS"/>
</dbReference>
<keyword evidence="1" id="KW-0805">Transcription regulation</keyword>
<dbReference type="InterPro" id="IPR039422">
    <property type="entry name" value="MarR/SlyA-like"/>
</dbReference>
<dbReference type="SUPFAM" id="SSF46785">
    <property type="entry name" value="Winged helix' DNA-binding domain"/>
    <property type="match status" value="1"/>
</dbReference>
<dbReference type="InterPro" id="IPR036388">
    <property type="entry name" value="WH-like_DNA-bd_sf"/>
</dbReference>
<evidence type="ECO:0000313" key="6">
    <source>
        <dbReference type="Proteomes" id="UP001642464"/>
    </source>
</evidence>
<dbReference type="PANTHER" id="PTHR33164">
    <property type="entry name" value="TRANSCRIPTIONAL REGULATOR, MARR FAMILY"/>
    <property type="match status" value="1"/>
</dbReference>
<accession>A0ABP0KGP3</accession>
<dbReference type="InterPro" id="IPR036390">
    <property type="entry name" value="WH_DNA-bd_sf"/>
</dbReference>